<feature type="transmembrane region" description="Helical" evidence="5">
    <location>
        <begin position="338"/>
        <end position="356"/>
    </location>
</feature>
<keyword evidence="4 5" id="KW-0472">Membrane</keyword>
<protein>
    <recommendedName>
        <fullName evidence="7">Amino acid permease</fullName>
    </recommendedName>
</protein>
<name>A0A0F9RVY7_9ZZZZ</name>
<feature type="transmembrane region" description="Helical" evidence="5">
    <location>
        <begin position="20"/>
        <end position="39"/>
    </location>
</feature>
<gene>
    <name evidence="6" type="ORF">LCGC14_0848190</name>
</gene>
<dbReference type="GO" id="GO:0016020">
    <property type="term" value="C:membrane"/>
    <property type="evidence" value="ECO:0007669"/>
    <property type="project" value="UniProtKB-SubCell"/>
</dbReference>
<evidence type="ECO:0000256" key="4">
    <source>
        <dbReference type="ARBA" id="ARBA00023136"/>
    </source>
</evidence>
<comment type="caution">
    <text evidence="6">The sequence shown here is derived from an EMBL/GenBank/DDBJ whole genome shotgun (WGS) entry which is preliminary data.</text>
</comment>
<dbReference type="AlphaFoldDB" id="A0A0F9RVY7"/>
<sequence>MLRTMPNEASSSRPSLRKALGVFDGIAILIGITIGAGIYSTPQIIAGYIASFDSIILLWLLVGVFVFTSGLIYAELGTRMPNTGGEYVYISRCFGPFAGFMFGWAQLFIIRTSAAAGLALIVADYFGYFVVLDRVGRIIIALAVIFLLGALNYIGIQRASVFQKLSTILKVGALLSIVIVGIVFSKGHENLLSTRAAPEGLLSPLGSVVAVLMLIIFSHTGWERIGYSAGEMKNPRRIIPLSLVIGIGLVILLYALTNLTYHRILGMEGIRESTIVASDVLTVLIGPVGGALIALLVIISASGSINGTMMTATRAYYAMARDGLFFKWLDHIHPRFRTPSRAIVVHCLWGGAILIIRGTFEAIATGLVFTILIFYGLSTLALFKMRRDHIGGTNYFRVPLYPFLPLLSLLFIIGLIVLRTVYQWQNSAVDLIFIVTGIPFAFYWVRRRGKATGMDKSNSDIKI</sequence>
<feature type="transmembrane region" description="Helical" evidence="5">
    <location>
        <begin position="94"/>
        <end position="123"/>
    </location>
</feature>
<evidence type="ECO:0000256" key="1">
    <source>
        <dbReference type="ARBA" id="ARBA00004141"/>
    </source>
</evidence>
<proteinExistence type="predicted"/>
<reference evidence="6" key="1">
    <citation type="journal article" date="2015" name="Nature">
        <title>Complex archaea that bridge the gap between prokaryotes and eukaryotes.</title>
        <authorList>
            <person name="Spang A."/>
            <person name="Saw J.H."/>
            <person name="Jorgensen S.L."/>
            <person name="Zaremba-Niedzwiedzka K."/>
            <person name="Martijn J."/>
            <person name="Lind A.E."/>
            <person name="van Eijk R."/>
            <person name="Schleper C."/>
            <person name="Guy L."/>
            <person name="Ettema T.J."/>
        </authorList>
    </citation>
    <scope>NUCLEOTIDE SEQUENCE</scope>
</reference>
<feature type="transmembrane region" description="Helical" evidence="5">
    <location>
        <begin position="167"/>
        <end position="184"/>
    </location>
</feature>
<keyword evidence="2 5" id="KW-0812">Transmembrane</keyword>
<dbReference type="Gene3D" id="1.20.1740.10">
    <property type="entry name" value="Amino acid/polyamine transporter I"/>
    <property type="match status" value="1"/>
</dbReference>
<organism evidence="6">
    <name type="scientific">marine sediment metagenome</name>
    <dbReference type="NCBI Taxonomy" id="412755"/>
    <lineage>
        <taxon>unclassified sequences</taxon>
        <taxon>metagenomes</taxon>
        <taxon>ecological metagenomes</taxon>
    </lineage>
</organism>
<feature type="transmembrane region" description="Helical" evidence="5">
    <location>
        <begin position="362"/>
        <end position="383"/>
    </location>
</feature>
<evidence type="ECO:0000256" key="3">
    <source>
        <dbReference type="ARBA" id="ARBA00022989"/>
    </source>
</evidence>
<feature type="transmembrane region" description="Helical" evidence="5">
    <location>
        <begin position="45"/>
        <end position="73"/>
    </location>
</feature>
<feature type="transmembrane region" description="Helical" evidence="5">
    <location>
        <begin position="291"/>
        <end position="317"/>
    </location>
</feature>
<evidence type="ECO:0000256" key="2">
    <source>
        <dbReference type="ARBA" id="ARBA00022692"/>
    </source>
</evidence>
<feature type="transmembrane region" description="Helical" evidence="5">
    <location>
        <begin position="428"/>
        <end position="445"/>
    </location>
</feature>
<dbReference type="GO" id="GO:0015179">
    <property type="term" value="F:L-amino acid transmembrane transporter activity"/>
    <property type="evidence" value="ECO:0007669"/>
    <property type="project" value="TreeGrafter"/>
</dbReference>
<evidence type="ECO:0008006" key="7">
    <source>
        <dbReference type="Google" id="ProtNLM"/>
    </source>
</evidence>
<dbReference type="PIRSF" id="PIRSF006060">
    <property type="entry name" value="AA_transporter"/>
    <property type="match status" value="1"/>
</dbReference>
<dbReference type="EMBL" id="LAZR01002515">
    <property type="protein sequence ID" value="KKN29036.1"/>
    <property type="molecule type" value="Genomic_DNA"/>
</dbReference>
<feature type="transmembrane region" description="Helical" evidence="5">
    <location>
        <begin position="135"/>
        <end position="155"/>
    </location>
</feature>
<dbReference type="PANTHER" id="PTHR11785:SF512">
    <property type="entry name" value="SOBREMESA, ISOFORM B"/>
    <property type="match status" value="1"/>
</dbReference>
<comment type="subcellular location">
    <subcellularLocation>
        <location evidence="1">Membrane</location>
        <topology evidence="1">Multi-pass membrane protein</topology>
    </subcellularLocation>
</comment>
<keyword evidence="3 5" id="KW-1133">Transmembrane helix</keyword>
<dbReference type="PANTHER" id="PTHR11785">
    <property type="entry name" value="AMINO ACID TRANSPORTER"/>
    <property type="match status" value="1"/>
</dbReference>
<feature type="transmembrane region" description="Helical" evidence="5">
    <location>
        <begin position="196"/>
        <end position="217"/>
    </location>
</feature>
<feature type="transmembrane region" description="Helical" evidence="5">
    <location>
        <begin position="238"/>
        <end position="257"/>
    </location>
</feature>
<evidence type="ECO:0000256" key="5">
    <source>
        <dbReference type="SAM" id="Phobius"/>
    </source>
</evidence>
<evidence type="ECO:0000313" key="6">
    <source>
        <dbReference type="EMBL" id="KKN29036.1"/>
    </source>
</evidence>
<accession>A0A0F9RVY7</accession>
<dbReference type="InterPro" id="IPR050598">
    <property type="entry name" value="AminoAcid_Transporter"/>
</dbReference>
<dbReference type="InterPro" id="IPR002293">
    <property type="entry name" value="AA/rel_permease1"/>
</dbReference>
<dbReference type="Pfam" id="PF13520">
    <property type="entry name" value="AA_permease_2"/>
    <property type="match status" value="1"/>
</dbReference>
<feature type="transmembrane region" description="Helical" evidence="5">
    <location>
        <begin position="403"/>
        <end position="422"/>
    </location>
</feature>